<dbReference type="GO" id="GO:0003677">
    <property type="term" value="F:DNA binding"/>
    <property type="evidence" value="ECO:0007669"/>
    <property type="project" value="UniProtKB-UniRule"/>
</dbReference>
<feature type="compositionally biased region" description="Polar residues" evidence="3">
    <location>
        <begin position="219"/>
        <end position="261"/>
    </location>
</feature>
<feature type="region of interest" description="Disordered" evidence="3">
    <location>
        <begin position="210"/>
        <end position="264"/>
    </location>
</feature>
<dbReference type="SMART" id="SM00389">
    <property type="entry name" value="HOX"/>
    <property type="match status" value="1"/>
</dbReference>
<organism evidence="5 6">
    <name type="scientific">Tilletiaria anomala (strain ATCC 24038 / CBS 436.72 / UBC 951)</name>
    <dbReference type="NCBI Taxonomy" id="1037660"/>
    <lineage>
        <taxon>Eukaryota</taxon>
        <taxon>Fungi</taxon>
        <taxon>Dikarya</taxon>
        <taxon>Basidiomycota</taxon>
        <taxon>Ustilaginomycotina</taxon>
        <taxon>Exobasidiomycetes</taxon>
        <taxon>Georgefischeriales</taxon>
        <taxon>Tilletiariaceae</taxon>
        <taxon>Tilletiaria</taxon>
    </lineage>
</organism>
<dbReference type="PROSITE" id="PS50071">
    <property type="entry name" value="HOMEOBOX_2"/>
    <property type="match status" value="1"/>
</dbReference>
<dbReference type="SUPFAM" id="SSF46689">
    <property type="entry name" value="Homeodomain-like"/>
    <property type="match status" value="1"/>
</dbReference>
<keyword evidence="6" id="KW-1185">Reference proteome</keyword>
<dbReference type="EMBL" id="JMSN01000052">
    <property type="protein sequence ID" value="KDN44395.1"/>
    <property type="molecule type" value="Genomic_DNA"/>
</dbReference>
<dbReference type="Gene3D" id="1.10.10.60">
    <property type="entry name" value="Homeodomain-like"/>
    <property type="match status" value="1"/>
</dbReference>
<comment type="subcellular location">
    <subcellularLocation>
        <location evidence="1 2">Nucleus</location>
    </subcellularLocation>
</comment>
<gene>
    <name evidence="5" type="ORF">K437DRAFT_268819</name>
</gene>
<name>A0A066W0U8_TILAU</name>
<dbReference type="Pfam" id="PF00046">
    <property type="entry name" value="Homeodomain"/>
    <property type="match status" value="1"/>
</dbReference>
<dbReference type="GeneID" id="25266058"/>
<feature type="DNA-binding region" description="Homeobox" evidence="1">
    <location>
        <begin position="152"/>
        <end position="213"/>
    </location>
</feature>
<dbReference type="RefSeq" id="XP_013242765.1">
    <property type="nucleotide sequence ID" value="XM_013387311.1"/>
</dbReference>
<keyword evidence="1 2" id="KW-0238">DNA-binding</keyword>
<sequence>MLNESTAIIRLLKELREALAQSAEHDNLQPLDNQEHMGHLPSRRTSTANIWASQLSLAKKDLQSRLLQTRLQPHEISELLRVFSAHAADAITSLTIADQAMYRVLYPSPAASARSPHETSLRFLYQQWLDQEVSTIMATVRQNMCTKPFSHISSSRRLHEESAIQILEYAFSHCSESVTAAERQWLAEIIGCLNERQVMIWFQNRRHRGGSRRSSIHSTLRSFSPSTEDGDTSSEPQSSAMSPKLSAPNQAIESTTDSPMTRPSVAQEGFADQEWLTVPISVHGDTPGAPLEFAFFMDALGLPSSTDVQMHAN</sequence>
<keyword evidence="1 2" id="KW-0371">Homeobox</keyword>
<dbReference type="CDD" id="cd00086">
    <property type="entry name" value="homeodomain"/>
    <property type="match status" value="1"/>
</dbReference>
<reference evidence="5 6" key="1">
    <citation type="submission" date="2014-05" db="EMBL/GenBank/DDBJ databases">
        <title>Draft genome sequence of a rare smut relative, Tilletiaria anomala UBC 951.</title>
        <authorList>
            <consortium name="DOE Joint Genome Institute"/>
            <person name="Toome M."/>
            <person name="Kuo A."/>
            <person name="Henrissat B."/>
            <person name="Lipzen A."/>
            <person name="Tritt A."/>
            <person name="Yoshinaga Y."/>
            <person name="Zane M."/>
            <person name="Barry K."/>
            <person name="Grigoriev I.V."/>
            <person name="Spatafora J.W."/>
            <person name="Aimea M.C."/>
        </authorList>
    </citation>
    <scope>NUCLEOTIDE SEQUENCE [LARGE SCALE GENOMIC DNA]</scope>
    <source>
        <strain evidence="5 6">UBC 951</strain>
    </source>
</reference>
<dbReference type="HOGENOM" id="CLU_888986_0_0_1"/>
<dbReference type="Proteomes" id="UP000027361">
    <property type="component" value="Unassembled WGS sequence"/>
</dbReference>
<accession>A0A066W0U8</accession>
<protein>
    <recommendedName>
        <fullName evidence="4">Homeobox domain-containing protein</fullName>
    </recommendedName>
</protein>
<comment type="caution">
    <text evidence="5">The sequence shown here is derived from an EMBL/GenBank/DDBJ whole genome shotgun (WGS) entry which is preliminary data.</text>
</comment>
<evidence type="ECO:0000313" key="5">
    <source>
        <dbReference type="EMBL" id="KDN44395.1"/>
    </source>
</evidence>
<evidence type="ECO:0000256" key="1">
    <source>
        <dbReference type="PROSITE-ProRule" id="PRU00108"/>
    </source>
</evidence>
<keyword evidence="1 2" id="KW-0539">Nucleus</keyword>
<feature type="domain" description="Homeobox" evidence="4">
    <location>
        <begin position="150"/>
        <end position="212"/>
    </location>
</feature>
<dbReference type="InterPro" id="IPR009057">
    <property type="entry name" value="Homeodomain-like_sf"/>
</dbReference>
<dbReference type="GO" id="GO:0005634">
    <property type="term" value="C:nucleus"/>
    <property type="evidence" value="ECO:0007669"/>
    <property type="project" value="UniProtKB-SubCell"/>
</dbReference>
<evidence type="ECO:0000259" key="4">
    <source>
        <dbReference type="PROSITE" id="PS50071"/>
    </source>
</evidence>
<dbReference type="AlphaFoldDB" id="A0A066W0U8"/>
<evidence type="ECO:0000256" key="3">
    <source>
        <dbReference type="SAM" id="MobiDB-lite"/>
    </source>
</evidence>
<dbReference type="InterPro" id="IPR001356">
    <property type="entry name" value="HD"/>
</dbReference>
<proteinExistence type="predicted"/>
<dbReference type="InParanoid" id="A0A066W0U8"/>
<evidence type="ECO:0000313" key="6">
    <source>
        <dbReference type="Proteomes" id="UP000027361"/>
    </source>
</evidence>
<evidence type="ECO:0000256" key="2">
    <source>
        <dbReference type="RuleBase" id="RU000682"/>
    </source>
</evidence>